<dbReference type="GO" id="GO:0016020">
    <property type="term" value="C:membrane"/>
    <property type="evidence" value="ECO:0007669"/>
    <property type="project" value="UniProtKB-SubCell"/>
</dbReference>
<dbReference type="Pfam" id="PF00560">
    <property type="entry name" value="LRR_1"/>
    <property type="match status" value="2"/>
</dbReference>
<keyword evidence="7" id="KW-0325">Glycoprotein</keyword>
<dbReference type="InterPro" id="IPR046956">
    <property type="entry name" value="RLP23-like"/>
</dbReference>
<keyword evidence="2" id="KW-0812">Transmembrane</keyword>
<evidence type="ECO:0000256" key="1">
    <source>
        <dbReference type="ARBA" id="ARBA00004479"/>
    </source>
</evidence>
<dbReference type="SUPFAM" id="SSF52058">
    <property type="entry name" value="L domain-like"/>
    <property type="match status" value="1"/>
</dbReference>
<dbReference type="Gene3D" id="3.80.10.10">
    <property type="entry name" value="Ribonuclease Inhibitor"/>
    <property type="match status" value="1"/>
</dbReference>
<name>A0A5J5WES3_GOSBA</name>
<organism evidence="8 9">
    <name type="scientific">Gossypium barbadense</name>
    <name type="common">Sea Island cotton</name>
    <name type="synonym">Hibiscus barbadensis</name>
    <dbReference type="NCBI Taxonomy" id="3634"/>
    <lineage>
        <taxon>Eukaryota</taxon>
        <taxon>Viridiplantae</taxon>
        <taxon>Streptophyta</taxon>
        <taxon>Embryophyta</taxon>
        <taxon>Tracheophyta</taxon>
        <taxon>Spermatophyta</taxon>
        <taxon>Magnoliopsida</taxon>
        <taxon>eudicotyledons</taxon>
        <taxon>Gunneridae</taxon>
        <taxon>Pentapetalae</taxon>
        <taxon>rosids</taxon>
        <taxon>malvids</taxon>
        <taxon>Malvales</taxon>
        <taxon>Malvaceae</taxon>
        <taxon>Malvoideae</taxon>
        <taxon>Gossypium</taxon>
    </lineage>
</organism>
<evidence type="ECO:0000313" key="8">
    <source>
        <dbReference type="EMBL" id="KAB2090670.1"/>
    </source>
</evidence>
<keyword evidence="6" id="KW-0675">Receptor</keyword>
<sequence length="87" mass="9597">MLGSFGSVYLSGSYSYVLPSTQHIRFLQHVEIVSKGNVIDLSSNDLKGEIPDHITELSALVTLNLSWNHFSRKIPENIGNLQPVGES</sequence>
<accession>A0A5J5WES3</accession>
<dbReference type="PANTHER" id="PTHR48063">
    <property type="entry name" value="LRR RECEPTOR-LIKE KINASE"/>
    <property type="match status" value="1"/>
</dbReference>
<keyword evidence="9" id="KW-1185">Reference proteome</keyword>
<evidence type="ECO:0000256" key="2">
    <source>
        <dbReference type="ARBA" id="ARBA00022692"/>
    </source>
</evidence>
<evidence type="ECO:0000256" key="7">
    <source>
        <dbReference type="ARBA" id="ARBA00023180"/>
    </source>
</evidence>
<dbReference type="PANTHER" id="PTHR48063:SF90">
    <property type="entry name" value="OS11G0565920 PROTEIN"/>
    <property type="match status" value="1"/>
</dbReference>
<evidence type="ECO:0008006" key="10">
    <source>
        <dbReference type="Google" id="ProtNLM"/>
    </source>
</evidence>
<keyword evidence="4" id="KW-1133">Transmembrane helix</keyword>
<protein>
    <recommendedName>
        <fullName evidence="10">Leucine-rich repeat-containing N-terminal plant-type domain-containing protein</fullName>
    </recommendedName>
</protein>
<keyword evidence="3" id="KW-0732">Signal</keyword>
<dbReference type="OrthoDB" id="979517at2759"/>
<evidence type="ECO:0000256" key="5">
    <source>
        <dbReference type="ARBA" id="ARBA00023136"/>
    </source>
</evidence>
<evidence type="ECO:0000313" key="9">
    <source>
        <dbReference type="Proteomes" id="UP000327439"/>
    </source>
</evidence>
<dbReference type="Proteomes" id="UP000327439">
    <property type="component" value="Chromosome A03"/>
</dbReference>
<dbReference type="InterPro" id="IPR001611">
    <property type="entry name" value="Leu-rich_rpt"/>
</dbReference>
<evidence type="ECO:0000256" key="3">
    <source>
        <dbReference type="ARBA" id="ARBA00022729"/>
    </source>
</evidence>
<reference evidence="9" key="1">
    <citation type="journal article" date="2020" name="Nat. Genet.">
        <title>Genomic diversifications of five Gossypium allopolyploid species and their impact on cotton improvement.</title>
        <authorList>
            <person name="Chen Z.J."/>
            <person name="Sreedasyam A."/>
            <person name="Ando A."/>
            <person name="Song Q."/>
            <person name="De Santiago L.M."/>
            <person name="Hulse-Kemp A.M."/>
            <person name="Ding M."/>
            <person name="Ye W."/>
            <person name="Kirkbride R.C."/>
            <person name="Jenkins J."/>
            <person name="Plott C."/>
            <person name="Lovell J."/>
            <person name="Lin Y.M."/>
            <person name="Vaughn R."/>
            <person name="Liu B."/>
            <person name="Simpson S."/>
            <person name="Scheffler B.E."/>
            <person name="Wen L."/>
            <person name="Saski C.A."/>
            <person name="Grover C.E."/>
            <person name="Hu G."/>
            <person name="Conover J.L."/>
            <person name="Carlson J.W."/>
            <person name="Shu S."/>
            <person name="Boston L.B."/>
            <person name="Williams M."/>
            <person name="Peterson D.G."/>
            <person name="McGee K."/>
            <person name="Jones D.C."/>
            <person name="Wendel J.F."/>
            <person name="Stelly D.M."/>
            <person name="Grimwood J."/>
            <person name="Schmutz J."/>
        </authorList>
    </citation>
    <scope>NUCLEOTIDE SEQUENCE [LARGE SCALE GENOMIC DNA]</scope>
    <source>
        <strain evidence="9">cv. 3-79</strain>
    </source>
</reference>
<dbReference type="EMBL" id="CM018204">
    <property type="protein sequence ID" value="KAB2090670.1"/>
    <property type="molecule type" value="Genomic_DNA"/>
</dbReference>
<keyword evidence="5" id="KW-0472">Membrane</keyword>
<evidence type="ECO:0000256" key="4">
    <source>
        <dbReference type="ARBA" id="ARBA00022989"/>
    </source>
</evidence>
<gene>
    <name evidence="8" type="ORF">ES319_A03G138500v1</name>
</gene>
<comment type="subcellular location">
    <subcellularLocation>
        <location evidence="1">Membrane</location>
        <topology evidence="1">Single-pass type I membrane protein</topology>
    </subcellularLocation>
</comment>
<dbReference type="InterPro" id="IPR032675">
    <property type="entry name" value="LRR_dom_sf"/>
</dbReference>
<dbReference type="AlphaFoldDB" id="A0A5J5WES3"/>
<evidence type="ECO:0000256" key="6">
    <source>
        <dbReference type="ARBA" id="ARBA00023170"/>
    </source>
</evidence>
<proteinExistence type="predicted"/>